<sequence>MHPKISPIPLPWGMWTDAVKARLIILNSRDGFFLNVGYPQLDWVPQTLRHLYGYADDLCGTHSAIQPKEYETSLKSFLGRDSYLRYEPDNFPLITNFSTGRQTDKDFTAWKKSFANEMYFVPGIDDTPGFWESYPAWWDYWGDLIDGASVWESAWPEVHGTNEGDLSRDIKAMGPLQKKGKSL</sequence>
<dbReference type="InterPro" id="IPR005197">
    <property type="entry name" value="Glyco_hydro_71"/>
</dbReference>
<accession>A0A2H3SQ73</accession>
<dbReference type="AlphaFoldDB" id="A0A2H3SQ73"/>
<dbReference type="OrthoDB" id="167398at2759"/>
<evidence type="ECO:0000313" key="1">
    <source>
        <dbReference type="EMBL" id="SCO78587.1"/>
    </source>
</evidence>
<dbReference type="VEuPathDB" id="FungiDB:FOIG_13530"/>
<name>A0A2H3SQ73_FUSOX</name>
<organism evidence="1 2">
    <name type="scientific">Fusarium oxysporum</name>
    <name type="common">Fusarium vascular wilt</name>
    <dbReference type="NCBI Taxonomy" id="5507"/>
    <lineage>
        <taxon>Eukaryota</taxon>
        <taxon>Fungi</taxon>
        <taxon>Dikarya</taxon>
        <taxon>Ascomycota</taxon>
        <taxon>Pezizomycotina</taxon>
        <taxon>Sordariomycetes</taxon>
        <taxon>Hypocreomycetidae</taxon>
        <taxon>Hypocreales</taxon>
        <taxon>Nectriaceae</taxon>
        <taxon>Fusarium</taxon>
        <taxon>Fusarium oxysporum species complex</taxon>
    </lineage>
</organism>
<evidence type="ECO:0000313" key="2">
    <source>
        <dbReference type="Proteomes" id="UP000219369"/>
    </source>
</evidence>
<dbReference type="VEuPathDB" id="FungiDB:FOZG_17507"/>
<dbReference type="EMBL" id="FMJY01000002">
    <property type="protein sequence ID" value="SCO78587.1"/>
    <property type="molecule type" value="Genomic_DNA"/>
</dbReference>
<proteinExistence type="predicted"/>
<dbReference type="VEuPathDB" id="FungiDB:FOC1_g10003839"/>
<dbReference type="Proteomes" id="UP000219369">
    <property type="component" value="Unassembled WGS sequence"/>
</dbReference>
<dbReference type="VEuPathDB" id="FungiDB:FOMG_02353"/>
<dbReference type="Pfam" id="PF03659">
    <property type="entry name" value="Glyco_hydro_71"/>
    <property type="match status" value="1"/>
</dbReference>
<protein>
    <submittedName>
        <fullName evidence="1">Uncharacterized protein</fullName>
    </submittedName>
</protein>
<dbReference type="GO" id="GO:0051118">
    <property type="term" value="F:glucan endo-1,3-alpha-glucosidase activity"/>
    <property type="evidence" value="ECO:0007669"/>
    <property type="project" value="InterPro"/>
</dbReference>
<gene>
    <name evidence="1" type="ORF">FRV6_02800</name>
</gene>
<reference evidence="2" key="1">
    <citation type="submission" date="2016-09" db="EMBL/GenBank/DDBJ databases">
        <authorList>
            <person name="Guldener U."/>
        </authorList>
    </citation>
    <scope>NUCLEOTIDE SEQUENCE [LARGE SCALE GENOMIC DNA]</scope>
    <source>
        <strain evidence="2">V64-1</strain>
    </source>
</reference>